<organism evidence="13">
    <name type="scientific">Anthurium amnicola</name>
    <dbReference type="NCBI Taxonomy" id="1678845"/>
    <lineage>
        <taxon>Eukaryota</taxon>
        <taxon>Viridiplantae</taxon>
        <taxon>Streptophyta</taxon>
        <taxon>Embryophyta</taxon>
        <taxon>Tracheophyta</taxon>
        <taxon>Spermatophyta</taxon>
        <taxon>Magnoliopsida</taxon>
        <taxon>Liliopsida</taxon>
        <taxon>Araceae</taxon>
        <taxon>Pothoideae</taxon>
        <taxon>Potheae</taxon>
        <taxon>Anthurium</taxon>
    </lineage>
</organism>
<name>A0A1D1Z645_9ARAE</name>
<evidence type="ECO:0000259" key="12">
    <source>
        <dbReference type="PROSITE" id="PS00498"/>
    </source>
</evidence>
<dbReference type="Pfam" id="PF12143">
    <property type="entry name" value="PPO1_KFDV"/>
    <property type="match status" value="1"/>
</dbReference>
<evidence type="ECO:0000256" key="3">
    <source>
        <dbReference type="ARBA" id="ARBA00022784"/>
    </source>
</evidence>
<evidence type="ECO:0000256" key="7">
    <source>
        <dbReference type="PIRSR" id="PIRSR000290-1"/>
    </source>
</evidence>
<dbReference type="EMBL" id="GDJX01005607">
    <property type="protein sequence ID" value="JAT62329.1"/>
    <property type="molecule type" value="Transcribed_RNA"/>
</dbReference>
<evidence type="ECO:0000256" key="4">
    <source>
        <dbReference type="ARBA" id="ARBA00023002"/>
    </source>
</evidence>
<protein>
    <submittedName>
        <fullName evidence="13">Polyphenol oxidase, chloroplastic</fullName>
    </submittedName>
</protein>
<evidence type="ECO:0000256" key="6">
    <source>
        <dbReference type="ARBA" id="ARBA00023157"/>
    </source>
</evidence>
<dbReference type="Pfam" id="PF12142">
    <property type="entry name" value="PPO1_DWL"/>
    <property type="match status" value="1"/>
</dbReference>
<dbReference type="InterPro" id="IPR022740">
    <property type="entry name" value="Polyphenol_oxidase_C"/>
</dbReference>
<dbReference type="GO" id="GO:0046872">
    <property type="term" value="F:metal ion binding"/>
    <property type="evidence" value="ECO:0007669"/>
    <property type="project" value="UniProtKB-KW"/>
</dbReference>
<dbReference type="Gene3D" id="1.10.1280.10">
    <property type="entry name" value="Di-copper center containing domain from catechol oxidase"/>
    <property type="match status" value="1"/>
</dbReference>
<dbReference type="InterPro" id="IPR022739">
    <property type="entry name" value="Polyphenol_oxidase_cen"/>
</dbReference>
<evidence type="ECO:0000256" key="1">
    <source>
        <dbReference type="ARBA" id="ARBA00009928"/>
    </source>
</evidence>
<feature type="binding site" evidence="7">
    <location>
        <position position="352"/>
    </location>
    <ligand>
        <name>Cu cation</name>
        <dbReference type="ChEBI" id="CHEBI:23378"/>
        <label>B</label>
    </ligand>
</feature>
<dbReference type="PROSITE" id="PS00497">
    <property type="entry name" value="TYROSINASE_1"/>
    <property type="match status" value="1"/>
</dbReference>
<sequence length="614" mass="68088">HPHLSLPALVTMAGLSQLKSPHYPSPLPCTLSSPSTACPLHGCSRKHVSVSRKDSRTAHRARISCRNGAGGHDAPENASGPAGRLDRRDVLVGLGGLYAGLGLAGEAALARPIQAPDLAKCEAADIPAGATPVNCCPPYRSEIVDYKFRPSGKPRVRPAAHLVNAEYLAKYKRAVELMKALPADDPRNFMQQANVHCAYCDGAYDQVGFPDLELQVHNSWLFLPWHRYYLHFHERILGKLIGDDTFALPYWNWDAPAGMTLPSIYADPSSPLYDRFRDPKHQPKVLIDLDFGADDPPFTPQQQIRHNLTIMYRQMISNGKTAELFMGRPYRAGDDPNPGAGSLENVPHGPVHVWTGDPAQPNGEDMGTFYSAARDPIFYAHHGNVDRMWYLWKGLGKKHVDFKDRDWLDASFLFYDEEARLVRVKVRDCVETEMLGYTYQDVGIPWISSRPVPAARAATTTTSGSRASRLMRSTAEATFPLTLRSAASVTVKRPRVSRSKDEKEEEEEVLVVEGIEFDRDVFVKVDVYVNAPEAGGGGVEPSASEFAGSFVNVPHKHEHSKKRMVVKTRLRLEITDLLEDLEMEDEEKVVVTLVPRQGKGKVKIGGVRIENSSS</sequence>
<dbReference type="InterPro" id="IPR002227">
    <property type="entry name" value="Tyrosinase_Cu-bd"/>
</dbReference>
<dbReference type="InterPro" id="IPR016213">
    <property type="entry name" value="Polyphenol_oxidase"/>
</dbReference>
<feature type="binding site" evidence="7">
    <location>
        <position position="348"/>
    </location>
    <ligand>
        <name>Cu cation</name>
        <dbReference type="ChEBI" id="CHEBI:23378"/>
        <label>B</label>
    </ligand>
</feature>
<gene>
    <name evidence="13" type="primary">PPO_6</name>
    <name evidence="13" type="ORF">g.103030</name>
</gene>
<keyword evidence="6 8" id="KW-1015">Disulfide bond</keyword>
<feature type="binding site" evidence="7">
    <location>
        <position position="382"/>
    </location>
    <ligand>
        <name>Cu cation</name>
        <dbReference type="ChEBI" id="CHEBI:23378"/>
        <label>B</label>
    </ligand>
</feature>
<evidence type="ECO:0000256" key="8">
    <source>
        <dbReference type="PIRSR" id="PIRSR000290-2"/>
    </source>
</evidence>
<reference evidence="13" key="1">
    <citation type="submission" date="2015-07" db="EMBL/GenBank/DDBJ databases">
        <title>Transcriptome Assembly of Anthurium amnicola.</title>
        <authorList>
            <person name="Suzuki J."/>
        </authorList>
    </citation>
    <scope>NUCLEOTIDE SEQUENCE</scope>
</reference>
<dbReference type="Pfam" id="PF00264">
    <property type="entry name" value="Tyrosinase"/>
    <property type="match status" value="1"/>
</dbReference>
<feature type="non-terminal residue" evidence="13">
    <location>
        <position position="1"/>
    </location>
</feature>
<dbReference type="InterPro" id="IPR008922">
    <property type="entry name" value="Di-copper_centre_dom_sf"/>
</dbReference>
<feature type="region of interest" description="Disordered" evidence="10">
    <location>
        <begin position="50"/>
        <end position="84"/>
    </location>
</feature>
<evidence type="ECO:0000256" key="10">
    <source>
        <dbReference type="SAM" id="MobiDB-lite"/>
    </source>
</evidence>
<dbReference type="PRINTS" id="PR00092">
    <property type="entry name" value="TYROSINASE"/>
</dbReference>
<evidence type="ECO:0000256" key="9">
    <source>
        <dbReference type="PIRSR" id="PIRSR000290-3"/>
    </source>
</evidence>
<evidence type="ECO:0000256" key="5">
    <source>
        <dbReference type="ARBA" id="ARBA00023008"/>
    </source>
</evidence>
<feature type="binding site" evidence="7">
    <location>
        <position position="226"/>
    </location>
    <ligand>
        <name>Cu cation</name>
        <dbReference type="ChEBI" id="CHEBI:23378"/>
        <label>A</label>
    </ligand>
</feature>
<dbReference type="SUPFAM" id="SSF48056">
    <property type="entry name" value="Di-copper centre-containing domain"/>
    <property type="match status" value="1"/>
</dbReference>
<accession>A0A1D1Z645</accession>
<evidence type="ECO:0000313" key="13">
    <source>
        <dbReference type="EMBL" id="JAT62329.1"/>
    </source>
</evidence>
<dbReference type="GO" id="GO:0046148">
    <property type="term" value="P:pigment biosynthetic process"/>
    <property type="evidence" value="ECO:0007669"/>
    <property type="project" value="InterPro"/>
</dbReference>
<dbReference type="GO" id="GO:0004097">
    <property type="term" value="F:catechol oxidase activity"/>
    <property type="evidence" value="ECO:0007669"/>
    <property type="project" value="InterPro"/>
</dbReference>
<dbReference type="AlphaFoldDB" id="A0A1D1Z645"/>
<dbReference type="PANTHER" id="PTHR11474">
    <property type="entry name" value="TYROSINASE FAMILY MEMBER"/>
    <property type="match status" value="1"/>
</dbReference>
<dbReference type="PIRSF" id="PIRSF000290">
    <property type="entry name" value="PPO_plant"/>
    <property type="match status" value="1"/>
</dbReference>
<feature type="cross-link" description="2'-(S-cysteinyl)-histidine (Cys-His)" evidence="9">
    <location>
        <begin position="200"/>
        <end position="217"/>
    </location>
</feature>
<keyword evidence="2 7" id="KW-0479">Metal-binding</keyword>
<feature type="disulfide bond" evidence="8">
    <location>
        <begin position="135"/>
        <end position="197"/>
    </location>
</feature>
<comment type="similarity">
    <text evidence="1">Belongs to the tyrosinase family.</text>
</comment>
<keyword evidence="4" id="KW-0560">Oxidoreductase</keyword>
<proteinExistence type="inferred from homology"/>
<dbReference type="FunFam" id="1.10.1280.10:FF:000007">
    <property type="entry name" value="Polyphenol oxidase, chloroplastic"/>
    <property type="match status" value="1"/>
</dbReference>
<evidence type="ECO:0000259" key="11">
    <source>
        <dbReference type="PROSITE" id="PS00497"/>
    </source>
</evidence>
<comment type="cofactor">
    <cofactor evidence="7">
        <name>Cu(2+)</name>
        <dbReference type="ChEBI" id="CHEBI:29036"/>
    </cofactor>
    <text evidence="7">Binds 2 copper ions per subunit.</text>
</comment>
<feature type="domain" description="Tyrosinase copper-binding" evidence="12">
    <location>
        <begin position="375"/>
        <end position="386"/>
    </location>
</feature>
<dbReference type="PANTHER" id="PTHR11474:SF76">
    <property type="entry name" value="SHKT DOMAIN-CONTAINING PROTEIN"/>
    <property type="match status" value="1"/>
</dbReference>
<keyword evidence="5 7" id="KW-0186">Copper</keyword>
<feature type="domain" description="Tyrosinase copper-binding" evidence="11">
    <location>
        <begin position="217"/>
        <end position="234"/>
    </location>
</feature>
<evidence type="ECO:0000256" key="2">
    <source>
        <dbReference type="ARBA" id="ARBA00022723"/>
    </source>
</evidence>
<feature type="binding site" evidence="7">
    <location>
        <position position="217"/>
    </location>
    <ligand>
        <name>Cu cation</name>
        <dbReference type="ChEBI" id="CHEBI:23378"/>
        <label>A</label>
    </ligand>
</feature>
<dbReference type="PROSITE" id="PS00498">
    <property type="entry name" value="TYROSINASE_2"/>
    <property type="match status" value="1"/>
</dbReference>
<dbReference type="InterPro" id="IPR050316">
    <property type="entry name" value="Tyrosinase/Hemocyanin"/>
</dbReference>
<keyword evidence="3" id="KW-0883">Thioether bond</keyword>
<feature type="binding site" evidence="7">
    <location>
        <position position="196"/>
    </location>
    <ligand>
        <name>Cu cation</name>
        <dbReference type="ChEBI" id="CHEBI:23378"/>
        <label>A</label>
    </ligand>
</feature>
<feature type="disulfide bond" evidence="8">
    <location>
        <begin position="121"/>
        <end position="136"/>
    </location>
</feature>